<dbReference type="SMART" id="SM01411">
    <property type="entry name" value="Ephrin_rec_like"/>
    <property type="match status" value="1"/>
</dbReference>
<dbReference type="CDD" id="cd00096">
    <property type="entry name" value="Ig"/>
    <property type="match status" value="1"/>
</dbReference>
<evidence type="ECO:0000313" key="4">
    <source>
        <dbReference type="EMBL" id="KAG8187437.1"/>
    </source>
</evidence>
<comment type="caution">
    <text evidence="4">The sequence shown here is derived from an EMBL/GenBank/DDBJ whole genome shotgun (WGS) entry which is preliminary data.</text>
</comment>
<name>A0AAV6USZ8_9ARAC</name>
<dbReference type="InterPro" id="IPR036179">
    <property type="entry name" value="Ig-like_dom_sf"/>
</dbReference>
<feature type="compositionally biased region" description="Basic residues" evidence="1">
    <location>
        <begin position="463"/>
        <end position="474"/>
    </location>
</feature>
<keyword evidence="2" id="KW-0812">Transmembrane</keyword>
<feature type="compositionally biased region" description="Pro residues" evidence="1">
    <location>
        <begin position="451"/>
        <end position="460"/>
    </location>
</feature>
<dbReference type="AlphaFoldDB" id="A0AAV6USZ8"/>
<dbReference type="PROSITE" id="PS50835">
    <property type="entry name" value="IG_LIKE"/>
    <property type="match status" value="1"/>
</dbReference>
<evidence type="ECO:0000256" key="2">
    <source>
        <dbReference type="SAM" id="Phobius"/>
    </source>
</evidence>
<dbReference type="Gene3D" id="2.10.50.10">
    <property type="entry name" value="Tumor Necrosis Factor Receptor, subunit A, domain 2"/>
    <property type="match status" value="1"/>
</dbReference>
<protein>
    <recommendedName>
        <fullName evidence="3">Ig-like domain-containing protein</fullName>
    </recommendedName>
</protein>
<dbReference type="Pfam" id="PF00047">
    <property type="entry name" value="ig"/>
    <property type="match status" value="1"/>
</dbReference>
<dbReference type="InterPro" id="IPR011641">
    <property type="entry name" value="Tyr-kin_ephrin_A/B_rcpt-like"/>
</dbReference>
<feature type="transmembrane region" description="Helical" evidence="2">
    <location>
        <begin position="299"/>
        <end position="321"/>
    </location>
</feature>
<reference evidence="4 5" key="1">
    <citation type="journal article" date="2022" name="Nat. Ecol. Evol.">
        <title>A masculinizing supergene underlies an exaggerated male reproductive morph in a spider.</title>
        <authorList>
            <person name="Hendrickx F."/>
            <person name="De Corte Z."/>
            <person name="Sonet G."/>
            <person name="Van Belleghem S.M."/>
            <person name="Kostlbacher S."/>
            <person name="Vangestel C."/>
        </authorList>
    </citation>
    <scope>NUCLEOTIDE SEQUENCE [LARGE SCALE GENOMIC DNA]</scope>
    <source>
        <strain evidence="4">W744_W776</strain>
    </source>
</reference>
<evidence type="ECO:0000313" key="5">
    <source>
        <dbReference type="Proteomes" id="UP000827092"/>
    </source>
</evidence>
<feature type="compositionally biased region" description="Basic and acidic residues" evidence="1">
    <location>
        <begin position="417"/>
        <end position="427"/>
    </location>
</feature>
<dbReference type="SUPFAM" id="SSF48726">
    <property type="entry name" value="Immunoglobulin"/>
    <property type="match status" value="1"/>
</dbReference>
<dbReference type="InterPro" id="IPR007110">
    <property type="entry name" value="Ig-like_dom"/>
</dbReference>
<dbReference type="EMBL" id="JAFNEN010000272">
    <property type="protein sequence ID" value="KAG8187437.1"/>
    <property type="molecule type" value="Genomic_DNA"/>
</dbReference>
<evidence type="ECO:0000259" key="3">
    <source>
        <dbReference type="PROSITE" id="PS50835"/>
    </source>
</evidence>
<keyword evidence="5" id="KW-1185">Reference proteome</keyword>
<keyword evidence="2" id="KW-1133">Transmembrane helix</keyword>
<feature type="domain" description="Ig-like" evidence="3">
    <location>
        <begin position="1"/>
        <end position="84"/>
    </location>
</feature>
<proteinExistence type="predicted"/>
<feature type="region of interest" description="Disordered" evidence="1">
    <location>
        <begin position="366"/>
        <end position="474"/>
    </location>
</feature>
<accession>A0AAV6USZ8</accession>
<dbReference type="Pfam" id="PF07699">
    <property type="entry name" value="Ephrin_rec_like"/>
    <property type="match status" value="1"/>
</dbReference>
<organism evidence="4 5">
    <name type="scientific">Oedothorax gibbosus</name>
    <dbReference type="NCBI Taxonomy" id="931172"/>
    <lineage>
        <taxon>Eukaryota</taxon>
        <taxon>Metazoa</taxon>
        <taxon>Ecdysozoa</taxon>
        <taxon>Arthropoda</taxon>
        <taxon>Chelicerata</taxon>
        <taxon>Arachnida</taxon>
        <taxon>Araneae</taxon>
        <taxon>Araneomorphae</taxon>
        <taxon>Entelegynae</taxon>
        <taxon>Araneoidea</taxon>
        <taxon>Linyphiidae</taxon>
        <taxon>Erigoninae</taxon>
        <taxon>Oedothorax</taxon>
    </lineage>
</organism>
<dbReference type="Gene3D" id="2.60.40.10">
    <property type="entry name" value="Immunoglobulins"/>
    <property type="match status" value="1"/>
</dbReference>
<gene>
    <name evidence="4" type="ORF">JTE90_009510</name>
</gene>
<dbReference type="InterPro" id="IPR013151">
    <property type="entry name" value="Immunoglobulin_dom"/>
</dbReference>
<keyword evidence="2" id="KW-0472">Membrane</keyword>
<dbReference type="Proteomes" id="UP000827092">
    <property type="component" value="Unassembled WGS sequence"/>
</dbReference>
<feature type="compositionally biased region" description="Basic and acidic residues" evidence="1">
    <location>
        <begin position="438"/>
        <end position="449"/>
    </location>
</feature>
<evidence type="ECO:0000256" key="1">
    <source>
        <dbReference type="SAM" id="MobiDB-lite"/>
    </source>
</evidence>
<dbReference type="InterPro" id="IPR013783">
    <property type="entry name" value="Ig-like_fold"/>
</dbReference>
<sequence length="474" mass="54836">MWDSKEKTIEGYRHDKIYLRSRVKVPCFGKRDPPKGAKTFFWEHSGQNIPHHYDDEKYGVDDDGALTINDVSLDDAGVFFCKAEMEGGMKIIKHVIEVVQIPYASLQIHIIYEVKSCIKENIDMAKLFFEYKLKENICLHDECKIDSVHSECLYENIPSLHMKILISIKTIPVDSCDVSCTRQKSLKLQIQVSSFVKNVMEHNELNLLDGETVSPSYYNFESGNICDPGFETKDTGYSSLCVPCKPGNFFDKGHCIPCPYNKYTEKYGSKNCILCDALYETSIRGASSKKACHVTKSRFLLQIFLVLLPILVILILCCWCIRRCFKGTITSATKICCYKKKQKSHQKHDDVRYSFESDIERKPLQAKGHERLFKKTPKMTNMKTYPKQIEAQSMSESETERKSFRTPTKSRGHPMSFKKDQQTENRKNRNHRQVRQTEIQEKKTQRSPEKYPIPPPPPLPTKSKLKNIARNVRR</sequence>